<dbReference type="EMBL" id="LGUP01000373">
    <property type="protein sequence ID" value="KOG13981.1"/>
    <property type="molecule type" value="Genomic_DNA"/>
</dbReference>
<reference evidence="1 2" key="1">
    <citation type="submission" date="2015-06" db="EMBL/GenBank/DDBJ databases">
        <authorList>
            <person name="Hoefler B.C."/>
            <person name="Straight P.D."/>
        </authorList>
    </citation>
    <scope>NUCLEOTIDE SEQUENCE [LARGE SCALE GENOMIC DNA]</scope>
    <source>
        <strain evidence="1 2">NRRL 3427</strain>
    </source>
</reference>
<proteinExistence type="predicted"/>
<organism evidence="1 2">
    <name type="scientific">Streptomyces viridochromogenes</name>
    <dbReference type="NCBI Taxonomy" id="1938"/>
    <lineage>
        <taxon>Bacteria</taxon>
        <taxon>Bacillati</taxon>
        <taxon>Actinomycetota</taxon>
        <taxon>Actinomycetes</taxon>
        <taxon>Kitasatosporales</taxon>
        <taxon>Streptomycetaceae</taxon>
        <taxon>Streptomyces</taxon>
    </lineage>
</organism>
<dbReference type="AlphaFoldDB" id="A0A0L8JK29"/>
<sequence length="170" mass="19045">MAEPDASADAAAGDPPWLSLALHGESEIPTAYFDTATSVAETIRNDPRWRAWWSQTEPRDLTLEVGLNPRAERNNFTTRKARLWASFRRDSSRFGGLNKNTLAYLAATDLESFLTLAATFLNLPAHPSVPLPSHATPPTSRRDAARTRLEELRRRHGKNTWRSSHVASLR</sequence>
<dbReference type="RefSeq" id="WP_033207476.1">
    <property type="nucleotide sequence ID" value="NZ_LGUP01000373.1"/>
</dbReference>
<name>A0A0L8JK29_STRVR</name>
<dbReference type="PATRIC" id="fig|1938.6.peg.6395"/>
<evidence type="ECO:0000313" key="1">
    <source>
        <dbReference type="EMBL" id="KOG13981.1"/>
    </source>
</evidence>
<protein>
    <submittedName>
        <fullName evidence="1">Uncharacterized protein</fullName>
    </submittedName>
</protein>
<accession>A0A0L8JK29</accession>
<dbReference type="OrthoDB" id="4096057at2"/>
<evidence type="ECO:0000313" key="2">
    <source>
        <dbReference type="Proteomes" id="UP000037023"/>
    </source>
</evidence>
<dbReference type="Proteomes" id="UP000037023">
    <property type="component" value="Unassembled WGS sequence"/>
</dbReference>
<comment type="caution">
    <text evidence="1">The sequence shown here is derived from an EMBL/GenBank/DDBJ whole genome shotgun (WGS) entry which is preliminary data.</text>
</comment>
<gene>
    <name evidence="1" type="ORF">ADK34_29885</name>
</gene>